<dbReference type="CDD" id="cd20546">
    <property type="entry name" value="CYCLIN_SpCG1C_ScCTK2-like_rpt2"/>
    <property type="match status" value="1"/>
</dbReference>
<dbReference type="InterPro" id="IPR006671">
    <property type="entry name" value="Cyclin_N"/>
</dbReference>
<feature type="compositionally biased region" description="Polar residues" evidence="2">
    <location>
        <begin position="402"/>
        <end position="482"/>
    </location>
</feature>
<evidence type="ECO:0000256" key="2">
    <source>
        <dbReference type="SAM" id="MobiDB-lite"/>
    </source>
</evidence>
<dbReference type="InterPro" id="IPR043198">
    <property type="entry name" value="Cyclin/Ssn8"/>
</dbReference>
<evidence type="ECO:0000313" key="5">
    <source>
        <dbReference type="Proteomes" id="UP001153678"/>
    </source>
</evidence>
<dbReference type="InterPro" id="IPR036915">
    <property type="entry name" value="Cyclin-like_sf"/>
</dbReference>
<evidence type="ECO:0000256" key="1">
    <source>
        <dbReference type="RuleBase" id="RU000383"/>
    </source>
</evidence>
<evidence type="ECO:0000259" key="3">
    <source>
        <dbReference type="SMART" id="SM00385"/>
    </source>
</evidence>
<dbReference type="SMART" id="SM00385">
    <property type="entry name" value="CYCLIN"/>
    <property type="match status" value="2"/>
</dbReference>
<dbReference type="OrthoDB" id="25002at2759"/>
<feature type="domain" description="Cyclin-like" evidence="3">
    <location>
        <begin position="141"/>
        <end position="232"/>
    </location>
</feature>
<dbReference type="Gene3D" id="1.10.472.10">
    <property type="entry name" value="Cyclin-like"/>
    <property type="match status" value="2"/>
</dbReference>
<dbReference type="InterPro" id="IPR013763">
    <property type="entry name" value="Cyclin-like_dom"/>
</dbReference>
<feature type="compositionally biased region" description="Low complexity" evidence="2">
    <location>
        <begin position="344"/>
        <end position="361"/>
    </location>
</feature>
<dbReference type="GO" id="GO:0016538">
    <property type="term" value="F:cyclin-dependent protein serine/threonine kinase regulator activity"/>
    <property type="evidence" value="ECO:0007669"/>
    <property type="project" value="InterPro"/>
</dbReference>
<dbReference type="PANTHER" id="PTHR10026">
    <property type="entry name" value="CYCLIN"/>
    <property type="match status" value="1"/>
</dbReference>
<comment type="caution">
    <text evidence="4">The sequence shown here is derived from an EMBL/GenBank/DDBJ whole genome shotgun (WGS) entry which is preliminary data.</text>
</comment>
<feature type="compositionally biased region" description="Acidic residues" evidence="2">
    <location>
        <begin position="312"/>
        <end position="328"/>
    </location>
</feature>
<sequence>MEFCKANWYFKKTDFLSHSPSRYDGISVADEKKFRSKGINPQIVIATASVYFHRFFMRKSFKEFHPYDVGGACVLLAVKVEEPKPRRTLEDVAAACARVARRDKCLDDTKEIEMWDNTLKHLEPLIAAILCFDLQVDHPYLPLLKYTKELKGFNKEVLRDLAAAAWAIINHGLQTPICLFYQPTTIASAAVFIASKVGDVSLNDDATKGTVWWNVMQSNIYETTKCIDDILDMYTATCPKLNTSLEETKINPLANATILMNSYENTVGYMSGSTTPNIDPKFSEYEYIDIDKIYEPPPENPSPSTNTIGNDETAEDDYDEIENGDDSVTEVECEGEAHLVSQRGGEYLQDGQYGDQDSQDGGYEEDNEFMGSSDESQFSDSQHTVPSEEGEEYPRLQYENGVGSQHYGSQNEDVVLSQQDGSQNENGALSQHDGSQYENGALSQHDGSQYENGTISHLDVSQNENGTLSQHDGSQYGNGTVSNRDRTQYLQNDDIHSQYDEEQLEVEIYTENGNGFYNNNVQSTNHQSEEDDVSTIGDEEIQNNEEGEYSTDIDVEMYDENGIENGVGDYPN</sequence>
<proteinExistence type="inferred from homology"/>
<keyword evidence="1" id="KW-0195">Cyclin</keyword>
<dbReference type="SUPFAM" id="SSF47954">
    <property type="entry name" value="Cyclin-like"/>
    <property type="match status" value="2"/>
</dbReference>
<feature type="region of interest" description="Disordered" evidence="2">
    <location>
        <begin position="293"/>
        <end position="328"/>
    </location>
</feature>
<dbReference type="Proteomes" id="UP001153678">
    <property type="component" value="Unassembled WGS sequence"/>
</dbReference>
<protein>
    <submittedName>
        <fullName evidence="4">5813_t:CDS:1</fullName>
    </submittedName>
</protein>
<keyword evidence="5" id="KW-1185">Reference proteome</keyword>
<evidence type="ECO:0000313" key="4">
    <source>
        <dbReference type="EMBL" id="CAI2173751.1"/>
    </source>
</evidence>
<feature type="domain" description="Cyclin-like" evidence="3">
    <location>
        <begin position="14"/>
        <end position="111"/>
    </location>
</feature>
<reference evidence="4" key="1">
    <citation type="submission" date="2022-08" db="EMBL/GenBank/DDBJ databases">
        <authorList>
            <person name="Kallberg Y."/>
            <person name="Tangrot J."/>
            <person name="Rosling A."/>
        </authorList>
    </citation>
    <scope>NUCLEOTIDE SEQUENCE</scope>
    <source>
        <strain evidence="4">Wild A</strain>
    </source>
</reference>
<feature type="region of interest" description="Disordered" evidence="2">
    <location>
        <begin position="342"/>
        <end position="484"/>
    </location>
</feature>
<accession>A0A9W4WRM1</accession>
<dbReference type="Pfam" id="PF00134">
    <property type="entry name" value="Cyclin_N"/>
    <property type="match status" value="1"/>
</dbReference>
<name>A0A9W4WRM1_9GLOM</name>
<gene>
    <name evidence="4" type="ORF">FWILDA_LOCUS6245</name>
</gene>
<organism evidence="4 5">
    <name type="scientific">Funneliformis geosporum</name>
    <dbReference type="NCBI Taxonomy" id="1117311"/>
    <lineage>
        <taxon>Eukaryota</taxon>
        <taxon>Fungi</taxon>
        <taxon>Fungi incertae sedis</taxon>
        <taxon>Mucoromycota</taxon>
        <taxon>Glomeromycotina</taxon>
        <taxon>Glomeromycetes</taxon>
        <taxon>Glomerales</taxon>
        <taxon>Glomeraceae</taxon>
        <taxon>Funneliformis</taxon>
    </lineage>
</organism>
<comment type="similarity">
    <text evidence="1">Belongs to the cyclin family.</text>
</comment>
<feature type="compositionally biased region" description="Polar residues" evidence="2">
    <location>
        <begin position="373"/>
        <end position="385"/>
    </location>
</feature>
<dbReference type="EMBL" id="CAMKVN010001108">
    <property type="protein sequence ID" value="CAI2173751.1"/>
    <property type="molecule type" value="Genomic_DNA"/>
</dbReference>
<dbReference type="GO" id="GO:0006357">
    <property type="term" value="P:regulation of transcription by RNA polymerase II"/>
    <property type="evidence" value="ECO:0007669"/>
    <property type="project" value="InterPro"/>
</dbReference>
<dbReference type="AlphaFoldDB" id="A0A9W4WRM1"/>